<dbReference type="Proteomes" id="UP000678499">
    <property type="component" value="Unassembled WGS sequence"/>
</dbReference>
<dbReference type="Pfam" id="PF10149">
    <property type="entry name" value="TM231"/>
    <property type="match status" value="1"/>
</dbReference>
<name>A0A7R9GKL4_9CRUS</name>
<dbReference type="GO" id="GO:0004438">
    <property type="term" value="F:phosphatidylinositol-3-phosphate phosphatase activity"/>
    <property type="evidence" value="ECO:0007669"/>
    <property type="project" value="TreeGrafter"/>
</dbReference>
<dbReference type="InterPro" id="IPR030564">
    <property type="entry name" value="Myotubularin"/>
</dbReference>
<evidence type="ECO:0000259" key="2">
    <source>
        <dbReference type="PROSITE" id="PS51339"/>
    </source>
</evidence>
<accession>A0A7R9GKL4</accession>
<dbReference type="SUPFAM" id="SSF52799">
    <property type="entry name" value="(Phosphotyrosine protein) phosphatases II"/>
    <property type="match status" value="1"/>
</dbReference>
<dbReference type="InterPro" id="IPR019306">
    <property type="entry name" value="TMEM231"/>
</dbReference>
<sequence length="307" mass="36137">IFLRFSEKERKEKDVKRKTISLWTYLNSRLDEFLYPLYNKYESRPLIILPAAKLRSMKLWKSYYCRWNLRIFRPEQMSLRSREILACRSQLEKKLELLIEELRCREDQDQGNVPQVMDQHRLTMDALAFVQSPPLNTRRSRTIPNQYEFKTVGFLSTHQFIPLPSPGHPMTSFRLENAFPVRQLQAPSVDFRELAVGYLTSGNNSVITRYEEVLGYVDIVNDGPDIPRRIKASILVKYPREEKFERWVGLFESFKWAWVQYLAFFIPVYLCVQWLGNHLFAENKVFCHVVVGKEGNVASAFPTVGAQ</sequence>
<feature type="domain" description="Myotubularin phosphatase" evidence="2">
    <location>
        <begin position="1"/>
        <end position="64"/>
    </location>
</feature>
<dbReference type="PROSITE" id="PS51339">
    <property type="entry name" value="PPASE_MYOTUBULARIN"/>
    <property type="match status" value="1"/>
</dbReference>
<dbReference type="GO" id="GO:0016020">
    <property type="term" value="C:membrane"/>
    <property type="evidence" value="ECO:0007669"/>
    <property type="project" value="TreeGrafter"/>
</dbReference>
<dbReference type="AlphaFoldDB" id="A0A7R9GKL4"/>
<keyword evidence="4" id="KW-1185">Reference proteome</keyword>
<evidence type="ECO:0000313" key="3">
    <source>
        <dbReference type="EMBL" id="CAD7284746.1"/>
    </source>
</evidence>
<dbReference type="InterPro" id="IPR010569">
    <property type="entry name" value="Myotubularin-like_Pase_dom"/>
</dbReference>
<proteinExistence type="inferred from homology"/>
<gene>
    <name evidence="3" type="ORF">NMOB1V02_LOCUS12350</name>
</gene>
<dbReference type="EMBL" id="CAJPEX010009570">
    <property type="protein sequence ID" value="CAG0924898.1"/>
    <property type="molecule type" value="Genomic_DNA"/>
</dbReference>
<evidence type="ECO:0000256" key="1">
    <source>
        <dbReference type="ARBA" id="ARBA00007471"/>
    </source>
</evidence>
<dbReference type="PANTHER" id="PTHR10807">
    <property type="entry name" value="MYOTUBULARIN-RELATED"/>
    <property type="match status" value="1"/>
</dbReference>
<dbReference type="EMBL" id="OA891607">
    <property type="protein sequence ID" value="CAD7284746.1"/>
    <property type="molecule type" value="Genomic_DNA"/>
</dbReference>
<evidence type="ECO:0000313" key="4">
    <source>
        <dbReference type="Proteomes" id="UP000678499"/>
    </source>
</evidence>
<dbReference type="OrthoDB" id="9907617at2759"/>
<comment type="similarity">
    <text evidence="1">Belongs to the protein-tyrosine phosphatase family. Non-receptor class myotubularin subfamily.</text>
</comment>
<dbReference type="PANTHER" id="PTHR10807:SF128">
    <property type="entry name" value="PHOSPHATIDYLINOSITOL-3,5-BISPHOSPHATE 3-PHOSPHATASE"/>
    <property type="match status" value="1"/>
</dbReference>
<organism evidence="3">
    <name type="scientific">Notodromas monacha</name>
    <dbReference type="NCBI Taxonomy" id="399045"/>
    <lineage>
        <taxon>Eukaryota</taxon>
        <taxon>Metazoa</taxon>
        <taxon>Ecdysozoa</taxon>
        <taxon>Arthropoda</taxon>
        <taxon>Crustacea</taxon>
        <taxon>Oligostraca</taxon>
        <taxon>Ostracoda</taxon>
        <taxon>Podocopa</taxon>
        <taxon>Podocopida</taxon>
        <taxon>Cypridocopina</taxon>
        <taxon>Cypridoidea</taxon>
        <taxon>Cyprididae</taxon>
        <taxon>Notodromas</taxon>
    </lineage>
</organism>
<dbReference type="GO" id="GO:0046856">
    <property type="term" value="P:phosphatidylinositol dephosphorylation"/>
    <property type="evidence" value="ECO:0007669"/>
    <property type="project" value="TreeGrafter"/>
</dbReference>
<dbReference type="GO" id="GO:0052629">
    <property type="term" value="F:phosphatidylinositol-3,5-bisphosphate 3-phosphatase activity"/>
    <property type="evidence" value="ECO:0007669"/>
    <property type="project" value="TreeGrafter"/>
</dbReference>
<feature type="non-terminal residue" evidence="3">
    <location>
        <position position="1"/>
    </location>
</feature>
<dbReference type="InterPro" id="IPR029021">
    <property type="entry name" value="Prot-tyrosine_phosphatase-like"/>
</dbReference>
<protein>
    <recommendedName>
        <fullName evidence="2">Myotubularin phosphatase domain-containing protein</fullName>
    </recommendedName>
</protein>
<reference evidence="3" key="1">
    <citation type="submission" date="2020-11" db="EMBL/GenBank/DDBJ databases">
        <authorList>
            <person name="Tran Van P."/>
        </authorList>
    </citation>
    <scope>NUCLEOTIDE SEQUENCE</scope>
</reference>
<dbReference type="GO" id="GO:0005737">
    <property type="term" value="C:cytoplasm"/>
    <property type="evidence" value="ECO:0007669"/>
    <property type="project" value="TreeGrafter"/>
</dbReference>